<name>A0A1V0SIJ3_9VIRU</name>
<accession>A0A1V0SIJ3</accession>
<evidence type="ECO:0008006" key="2">
    <source>
        <dbReference type="Google" id="ProtNLM"/>
    </source>
</evidence>
<sequence>MSEEKVITQKISKDDDKYKLALKFVNVILKNIGKEEIDDLIKFKDIDREDIIKDVNKTSLDEMAKELFNHFDKKKCGYYRKTEAIVLNCMRGMMKEVGYEMTYEQRDINGKIDGKTFRKTCMFYSIKLVEK</sequence>
<protein>
    <recommendedName>
        <fullName evidence="2">EF-hand domain-containing protein</fullName>
    </recommendedName>
</protein>
<dbReference type="EMBL" id="KY684108">
    <property type="protein sequence ID" value="ARF11542.1"/>
    <property type="molecule type" value="Genomic_DNA"/>
</dbReference>
<proteinExistence type="predicted"/>
<organism evidence="1">
    <name type="scientific">Klosneuvirus KNV1</name>
    <dbReference type="NCBI Taxonomy" id="1977640"/>
    <lineage>
        <taxon>Viruses</taxon>
        <taxon>Varidnaviria</taxon>
        <taxon>Bamfordvirae</taxon>
        <taxon>Nucleocytoviricota</taxon>
        <taxon>Megaviricetes</taxon>
        <taxon>Imitervirales</taxon>
        <taxon>Mimiviridae</taxon>
        <taxon>Klosneuvirinae</taxon>
        <taxon>Klosneuvirus</taxon>
    </lineage>
</organism>
<evidence type="ECO:0000313" key="1">
    <source>
        <dbReference type="EMBL" id="ARF11542.1"/>
    </source>
</evidence>
<gene>
    <name evidence="1" type="ORF">Klosneuvirus_1_399</name>
</gene>
<reference evidence="1" key="1">
    <citation type="journal article" date="2017" name="Science">
        <title>Giant viruses with an expanded complement of translation system components.</title>
        <authorList>
            <person name="Schulz F."/>
            <person name="Yutin N."/>
            <person name="Ivanova N.N."/>
            <person name="Ortega D.R."/>
            <person name="Lee T.K."/>
            <person name="Vierheilig J."/>
            <person name="Daims H."/>
            <person name="Horn M."/>
            <person name="Wagner M."/>
            <person name="Jensen G.J."/>
            <person name="Kyrpides N.C."/>
            <person name="Koonin E.V."/>
            <person name="Woyke T."/>
        </authorList>
    </citation>
    <scope>NUCLEOTIDE SEQUENCE</scope>
    <source>
        <strain evidence="1">KNV1</strain>
    </source>
</reference>